<dbReference type="GeneID" id="47722015"/>
<dbReference type="KEGG" id="tmar:MARIT_0413"/>
<keyword evidence="2" id="KW-1185">Reference proteome</keyword>
<dbReference type="Proteomes" id="UP000231564">
    <property type="component" value="Chromosome MARIT"/>
</dbReference>
<gene>
    <name evidence="1" type="ORF">MARIT_0413</name>
</gene>
<dbReference type="OrthoDB" id="9814800at2"/>
<evidence type="ECO:0000313" key="1">
    <source>
        <dbReference type="EMBL" id="SFZ80317.1"/>
    </source>
</evidence>
<dbReference type="EMBL" id="LT634361">
    <property type="protein sequence ID" value="SFZ80317.1"/>
    <property type="molecule type" value="Genomic_DNA"/>
</dbReference>
<name>A0A2H1E6Q2_9FLAO</name>
<proteinExistence type="predicted"/>
<dbReference type="RefSeq" id="WP_024740115.1">
    <property type="nucleotide sequence ID" value="NZ_BAUG01000003.1"/>
</dbReference>
<evidence type="ECO:0000313" key="2">
    <source>
        <dbReference type="Proteomes" id="UP000231564"/>
    </source>
</evidence>
<reference evidence="1 2" key="1">
    <citation type="submission" date="2016-11" db="EMBL/GenBank/DDBJ databases">
        <authorList>
            <person name="Jaros S."/>
            <person name="Januszkiewicz K."/>
            <person name="Wedrychowicz H."/>
        </authorList>
    </citation>
    <scope>NUCLEOTIDE SEQUENCE [LARGE SCALE GENOMIC DNA]</scope>
    <source>
        <strain evidence="1">NCIMB 2154T</strain>
    </source>
</reference>
<dbReference type="STRING" id="1349785.GCA_000509405_02730"/>
<dbReference type="InterPro" id="IPR036280">
    <property type="entry name" value="Multihaem_cyt_sf"/>
</dbReference>
<protein>
    <submittedName>
        <fullName evidence="1">Probable lipoprotein</fullName>
    </submittedName>
</protein>
<sequence>MSKIGVNVRCLAALPFFSLLVSCHFNEKKDVYTAIKERELEVVSYSLSNSLQHDRLVKVVPKVNEVDSFFVYERKSNISKYKCSGCHSESLDKLKEKKIFIHKDIRFFHMDREVASCFNCHNKQDMDLLRSHTGKSIDFNKSYKVCAQCHQGEYKDWAIGAHGKQVGGWMPPRVSKTCVECHNPHSPKFHTKVPAYPVYLKRERSRK</sequence>
<dbReference type="Gene3D" id="3.90.10.10">
    <property type="entry name" value="Cytochrome C3"/>
    <property type="match status" value="1"/>
</dbReference>
<accession>A0A2H1E6Q2</accession>
<dbReference type="SUPFAM" id="SSF48695">
    <property type="entry name" value="Multiheme cytochromes"/>
    <property type="match status" value="1"/>
</dbReference>
<dbReference type="PROSITE" id="PS51257">
    <property type="entry name" value="PROKAR_LIPOPROTEIN"/>
    <property type="match status" value="1"/>
</dbReference>
<keyword evidence="1" id="KW-0449">Lipoprotein</keyword>
<dbReference type="AlphaFoldDB" id="A0A2H1E6Q2"/>
<organism evidence="1 2">
    <name type="scientific">Tenacibaculum maritimum NCIMB 2154</name>
    <dbReference type="NCBI Taxonomy" id="1349785"/>
    <lineage>
        <taxon>Bacteria</taxon>
        <taxon>Pseudomonadati</taxon>
        <taxon>Bacteroidota</taxon>
        <taxon>Flavobacteriia</taxon>
        <taxon>Flavobacteriales</taxon>
        <taxon>Flavobacteriaceae</taxon>
        <taxon>Tenacibaculum</taxon>
    </lineage>
</organism>